<organism evidence="2 3">
    <name type="scientific">Caulobacter ginsengisoli</name>
    <dbReference type="NCBI Taxonomy" id="400775"/>
    <lineage>
        <taxon>Bacteria</taxon>
        <taxon>Pseudomonadati</taxon>
        <taxon>Pseudomonadota</taxon>
        <taxon>Alphaproteobacteria</taxon>
        <taxon>Caulobacterales</taxon>
        <taxon>Caulobacteraceae</taxon>
        <taxon>Caulobacter</taxon>
    </lineage>
</organism>
<dbReference type="RefSeq" id="WP_307348089.1">
    <property type="nucleotide sequence ID" value="NZ_JAUSVS010000002.1"/>
</dbReference>
<dbReference type="Proteomes" id="UP001228905">
    <property type="component" value="Unassembled WGS sequence"/>
</dbReference>
<accession>A0ABU0IPC8</accession>
<evidence type="ECO:0000313" key="2">
    <source>
        <dbReference type="EMBL" id="MDQ0463863.1"/>
    </source>
</evidence>
<dbReference type="InterPro" id="IPR008972">
    <property type="entry name" value="Cupredoxin"/>
</dbReference>
<keyword evidence="3" id="KW-1185">Reference proteome</keyword>
<protein>
    <submittedName>
        <fullName evidence="2">Plastocyanin</fullName>
    </submittedName>
</protein>
<dbReference type="SUPFAM" id="SSF49503">
    <property type="entry name" value="Cupredoxins"/>
    <property type="match status" value="1"/>
</dbReference>
<evidence type="ECO:0000256" key="1">
    <source>
        <dbReference type="SAM" id="SignalP"/>
    </source>
</evidence>
<feature type="signal peptide" evidence="1">
    <location>
        <begin position="1"/>
        <end position="20"/>
    </location>
</feature>
<feature type="chain" id="PRO_5046077915" evidence="1">
    <location>
        <begin position="21"/>
        <end position="207"/>
    </location>
</feature>
<dbReference type="InterPro" id="IPR034242">
    <property type="entry name" value="MauL"/>
</dbReference>
<dbReference type="EMBL" id="JAUSVS010000002">
    <property type="protein sequence ID" value="MDQ0463863.1"/>
    <property type="molecule type" value="Genomic_DNA"/>
</dbReference>
<keyword evidence="1" id="KW-0732">Signal</keyword>
<proteinExistence type="predicted"/>
<sequence>MRPALAALIATLCLAAQAQAADLTVRLKNAAGQPIADAVVTVKPAAGLPSGPIRFDWPLRMSQQNIAFHPFVLIAPVGATVAFPNFDKVRHHVYSFSPAKKFELKLYGNDETRSVVFDKPGVVALGCNIHDQMLAFIRVVDTPYAAKTDASGLAVIRGLPSGAATATIWQPYLRAPKNEMSRPVSVTPAGASLNLTAEVRPPAPMKM</sequence>
<gene>
    <name evidence="2" type="ORF">QO010_001634</name>
</gene>
<comment type="caution">
    <text evidence="2">The sequence shown here is derived from an EMBL/GenBank/DDBJ whole genome shotgun (WGS) entry which is preliminary data.</text>
</comment>
<dbReference type="CDD" id="cd04221">
    <property type="entry name" value="MauL"/>
    <property type="match status" value="1"/>
</dbReference>
<dbReference type="Gene3D" id="2.60.40.420">
    <property type="entry name" value="Cupredoxins - blue copper proteins"/>
    <property type="match status" value="1"/>
</dbReference>
<evidence type="ECO:0000313" key="3">
    <source>
        <dbReference type="Proteomes" id="UP001228905"/>
    </source>
</evidence>
<reference evidence="2 3" key="1">
    <citation type="submission" date="2023-07" db="EMBL/GenBank/DDBJ databases">
        <title>Genomic Encyclopedia of Type Strains, Phase IV (KMG-IV): sequencing the most valuable type-strain genomes for metagenomic binning, comparative biology and taxonomic classification.</title>
        <authorList>
            <person name="Goeker M."/>
        </authorList>
    </citation>
    <scope>NUCLEOTIDE SEQUENCE [LARGE SCALE GENOMIC DNA]</scope>
    <source>
        <strain evidence="2 3">DSM 18695</strain>
    </source>
</reference>
<name>A0ABU0IPC8_9CAUL</name>